<dbReference type="PANTHER" id="PTHR45947">
    <property type="entry name" value="SULFOQUINOVOSYL TRANSFERASE SQD2"/>
    <property type="match status" value="1"/>
</dbReference>
<comment type="caution">
    <text evidence="3">The sequence shown here is derived from an EMBL/GenBank/DDBJ whole genome shotgun (WGS) entry which is preliminary data.</text>
</comment>
<evidence type="ECO:0000259" key="2">
    <source>
        <dbReference type="Pfam" id="PF13439"/>
    </source>
</evidence>
<dbReference type="Proteomes" id="UP000434582">
    <property type="component" value="Unassembled WGS sequence"/>
</dbReference>
<gene>
    <name evidence="3" type="ORF">GHC57_04030</name>
</gene>
<feature type="domain" description="Glycosyltransferase subfamily 4-like N-terminal" evidence="2">
    <location>
        <begin position="15"/>
        <end position="209"/>
    </location>
</feature>
<organism evidence="3 4">
    <name type="scientific">Roseospira navarrensis</name>
    <dbReference type="NCBI Taxonomy" id="140058"/>
    <lineage>
        <taxon>Bacteria</taxon>
        <taxon>Pseudomonadati</taxon>
        <taxon>Pseudomonadota</taxon>
        <taxon>Alphaproteobacteria</taxon>
        <taxon>Rhodospirillales</taxon>
        <taxon>Rhodospirillaceae</taxon>
        <taxon>Roseospira</taxon>
    </lineage>
</organism>
<feature type="domain" description="Glycosyl transferase family 1" evidence="1">
    <location>
        <begin position="219"/>
        <end position="377"/>
    </location>
</feature>
<dbReference type="InterPro" id="IPR028098">
    <property type="entry name" value="Glyco_trans_4-like_N"/>
</dbReference>
<dbReference type="Gene3D" id="3.40.50.2000">
    <property type="entry name" value="Glycogen Phosphorylase B"/>
    <property type="match status" value="2"/>
</dbReference>
<protein>
    <submittedName>
        <fullName evidence="3">Glycosyltransferase</fullName>
    </submittedName>
</protein>
<dbReference type="PANTHER" id="PTHR45947:SF3">
    <property type="entry name" value="SULFOQUINOVOSYL TRANSFERASE SQD2"/>
    <property type="match status" value="1"/>
</dbReference>
<dbReference type="SUPFAM" id="SSF53756">
    <property type="entry name" value="UDP-Glycosyltransferase/glycogen phosphorylase"/>
    <property type="match status" value="1"/>
</dbReference>
<evidence type="ECO:0000259" key="1">
    <source>
        <dbReference type="Pfam" id="PF00534"/>
    </source>
</evidence>
<dbReference type="RefSeq" id="WP_153341427.1">
    <property type="nucleotide sequence ID" value="NZ_WIVE01000007.1"/>
</dbReference>
<dbReference type="OrthoDB" id="9790710at2"/>
<dbReference type="InterPro" id="IPR050194">
    <property type="entry name" value="Glycosyltransferase_grp1"/>
</dbReference>
<dbReference type="Pfam" id="PF00534">
    <property type="entry name" value="Glycos_transf_1"/>
    <property type="match status" value="1"/>
</dbReference>
<dbReference type="EMBL" id="WIVE01000007">
    <property type="protein sequence ID" value="MQX35681.1"/>
    <property type="molecule type" value="Genomic_DNA"/>
</dbReference>
<keyword evidence="4" id="KW-1185">Reference proteome</keyword>
<keyword evidence="3" id="KW-0808">Transferase</keyword>
<sequence length="412" mass="44408">MKLCDITLAYNDSSGGIRTYIDQKRRILTEQTEHTHVLVIPGEQDRVHEDGRLVTVEIESPLLPGQDAYRSFIRPRKIRDVLVDLRPDVIELGSYYLEAWAAISARNRLREKGLPCVLGGYFHTDVAEAYVAAPLRNVARDWLSDSEDSVWTKLGDRISEVAAAGIERYMAGVFEACDLAFAPSPAQAARLNEYGVDGVRVVPLGADLEGFHPDRGSAEARAEAGAEPDDLLLIYAGRLSHEKRVLTLVEALDALPEDRHARLCLIGHGPLRDELEEMARTRPALTLLPFQTDKAALARLLASADLYVTAGPHETFGLSIIEAQACGLPVVGVDAGALPERVPPDLGALGPVDDATAMAANIETVAADRAAIGQRARRHVEESFSWSGTVGALLEAYGAAPGRGAGEATRGA</sequence>
<name>A0A7X1ZBT1_9PROT</name>
<dbReference type="InterPro" id="IPR001296">
    <property type="entry name" value="Glyco_trans_1"/>
</dbReference>
<dbReference type="GO" id="GO:0016757">
    <property type="term" value="F:glycosyltransferase activity"/>
    <property type="evidence" value="ECO:0007669"/>
    <property type="project" value="InterPro"/>
</dbReference>
<proteinExistence type="predicted"/>
<accession>A0A7X1ZBT1</accession>
<evidence type="ECO:0000313" key="4">
    <source>
        <dbReference type="Proteomes" id="UP000434582"/>
    </source>
</evidence>
<dbReference type="AlphaFoldDB" id="A0A7X1ZBT1"/>
<dbReference type="Pfam" id="PF13439">
    <property type="entry name" value="Glyco_transf_4"/>
    <property type="match status" value="1"/>
</dbReference>
<reference evidence="3 4" key="1">
    <citation type="submission" date="2019-10" db="EMBL/GenBank/DDBJ databases">
        <title>Draft whole-genome sequence of the purple nonsulfur photosynthetic bacterium Roseospira navarrensis DSM 15114.</title>
        <authorList>
            <person name="Kyndt J.A."/>
            <person name="Meyer T.E."/>
        </authorList>
    </citation>
    <scope>NUCLEOTIDE SEQUENCE [LARGE SCALE GENOMIC DNA]</scope>
    <source>
        <strain evidence="3 4">DSM 15114</strain>
    </source>
</reference>
<evidence type="ECO:0000313" key="3">
    <source>
        <dbReference type="EMBL" id="MQX35681.1"/>
    </source>
</evidence>